<keyword evidence="2" id="KW-0732">Signal</keyword>
<feature type="signal peptide" evidence="2">
    <location>
        <begin position="1"/>
        <end position="20"/>
    </location>
</feature>
<feature type="chain" id="PRO_5009707666" evidence="2">
    <location>
        <begin position="21"/>
        <end position="434"/>
    </location>
</feature>
<organism evidence="3">
    <name type="scientific">Dendroctonus ponderosae</name>
    <name type="common">Mountain pine beetle</name>
    <dbReference type="NCBI Taxonomy" id="77166"/>
    <lineage>
        <taxon>Eukaryota</taxon>
        <taxon>Metazoa</taxon>
        <taxon>Ecdysozoa</taxon>
        <taxon>Arthropoda</taxon>
        <taxon>Hexapoda</taxon>
        <taxon>Insecta</taxon>
        <taxon>Pterygota</taxon>
        <taxon>Neoptera</taxon>
        <taxon>Endopterygota</taxon>
        <taxon>Coleoptera</taxon>
        <taxon>Polyphaga</taxon>
        <taxon>Cucujiformia</taxon>
        <taxon>Curculionidae</taxon>
        <taxon>Scolytinae</taxon>
        <taxon>Dendroctonus</taxon>
    </lineage>
</organism>
<reference evidence="3" key="1">
    <citation type="journal article" date="2013" name="Genome Biol.">
        <title>Draft genome of the mountain pine beetle, Dendroctonus ponderosae Hopkins, a major forest pest.</title>
        <authorList>
            <person name="Keeling C.I."/>
            <person name="Yuen M.M."/>
            <person name="Liao N.Y."/>
            <person name="Docking T.R."/>
            <person name="Chan S.K."/>
            <person name="Taylor G.A."/>
            <person name="Palmquist D.L."/>
            <person name="Jackman S.D."/>
            <person name="Nguyen A."/>
            <person name="Li M."/>
            <person name="Henderson H."/>
            <person name="Janes J.K."/>
            <person name="Zhao Y."/>
            <person name="Pandoh P."/>
            <person name="Moore R."/>
            <person name="Sperling F.A."/>
            <person name="Huber D.P."/>
            <person name="Birol I."/>
            <person name="Jones S.J."/>
            <person name="Bohlmann J."/>
        </authorList>
    </citation>
    <scope>NUCLEOTIDE SEQUENCE</scope>
</reference>
<feature type="compositionally biased region" description="Basic residues" evidence="1">
    <location>
        <begin position="407"/>
        <end position="417"/>
    </location>
</feature>
<feature type="region of interest" description="Disordered" evidence="1">
    <location>
        <begin position="348"/>
        <end position="434"/>
    </location>
</feature>
<feature type="non-terminal residue" evidence="3">
    <location>
        <position position="1"/>
    </location>
</feature>
<dbReference type="AlphaFoldDB" id="N6TTQ5"/>
<feature type="compositionally biased region" description="Basic residues" evidence="1">
    <location>
        <begin position="382"/>
        <end position="391"/>
    </location>
</feature>
<feature type="compositionally biased region" description="Basic residues" evidence="1">
    <location>
        <begin position="314"/>
        <end position="328"/>
    </location>
</feature>
<protein>
    <submittedName>
        <fullName evidence="3">Uncharacterized protein</fullName>
    </submittedName>
</protein>
<feature type="region of interest" description="Disordered" evidence="1">
    <location>
        <begin position="219"/>
        <end position="328"/>
    </location>
</feature>
<evidence type="ECO:0000256" key="1">
    <source>
        <dbReference type="SAM" id="MobiDB-lite"/>
    </source>
</evidence>
<gene>
    <name evidence="3" type="ORF">YQE_10709</name>
</gene>
<dbReference type="Pfam" id="PF16009">
    <property type="entry name" value="DUF4779"/>
    <property type="match status" value="1"/>
</dbReference>
<name>N6TTQ5_DENPD</name>
<feature type="compositionally biased region" description="Basic and acidic residues" evidence="1">
    <location>
        <begin position="392"/>
        <end position="406"/>
    </location>
</feature>
<feature type="compositionally biased region" description="Basic and acidic residues" evidence="1">
    <location>
        <begin position="236"/>
        <end position="249"/>
    </location>
</feature>
<dbReference type="HOGENOM" id="CLU_632025_0_0_1"/>
<feature type="compositionally biased region" description="Basic and acidic residues" evidence="1">
    <location>
        <begin position="256"/>
        <end position="313"/>
    </location>
</feature>
<feature type="compositionally biased region" description="Basic residues" evidence="1">
    <location>
        <begin position="348"/>
        <end position="374"/>
    </location>
</feature>
<proteinExistence type="predicted"/>
<dbReference type="EMBL" id="KB741213">
    <property type="protein sequence ID" value="ENN72610.1"/>
    <property type="molecule type" value="Genomic_DNA"/>
</dbReference>
<accession>N6TTQ5</accession>
<dbReference type="InterPro" id="IPR031959">
    <property type="entry name" value="DUF4779"/>
</dbReference>
<sequence length="434" mass="49965">MAQSALAFVVFCCCFRVFVCVEQNQNSFAINPQADYFNPFTESGIAESQQSASVVPRPNVISVQSDIFRNSFRNLIKPTVRSIGKYSGNAQQLNAQLWQPNSFLADFAKMSEQAAQHQLARRNEFANTPRRMDISVEPQKLSDFKSVTPQLENPIGIQNQPLIPFTPRTNTYIPNMLPYKKLNAQPSYTSDQIVRPSFVQVHPSSEHDDHVLAQSADWQTHADPSVHSGSKLKSNGNDHHDGHYRSHGESDEEDYNSSHHDSKGNHKKYHDHDDKAYHREKGGHDDHHHDDGAHYKKQHEASQSHKAAKFGEKKGHKRGHKTKGYHNKFHRDEYHREHRFYDDYHKEGFHKKHGQGHSHYKNKKGAFKKGRNHNSSHSSDKKGKKGYSKKGKLNDEHEGFDVESGHRKYHRHHKNHQSKQGNTNGKKYGYNRKH</sequence>
<evidence type="ECO:0000256" key="2">
    <source>
        <dbReference type="SAM" id="SignalP"/>
    </source>
</evidence>
<evidence type="ECO:0000313" key="3">
    <source>
        <dbReference type="EMBL" id="ENN72610.1"/>
    </source>
</evidence>